<evidence type="ECO:0000313" key="13">
    <source>
        <dbReference type="Proteomes" id="UP000594261"/>
    </source>
</evidence>
<dbReference type="InterPro" id="IPR001929">
    <property type="entry name" value="Germin"/>
</dbReference>
<evidence type="ECO:0000313" key="12">
    <source>
        <dbReference type="EnsemblPlants" id="QL05p048992:mrna"/>
    </source>
</evidence>
<dbReference type="Pfam" id="PF00190">
    <property type="entry name" value="Cupin_1"/>
    <property type="match status" value="1"/>
</dbReference>
<feature type="binding site" evidence="9">
    <location>
        <position position="56"/>
    </location>
    <ligand>
        <name>Mn(2+)</name>
        <dbReference type="ChEBI" id="CHEBI:29035"/>
    </ligand>
</feature>
<evidence type="ECO:0000256" key="5">
    <source>
        <dbReference type="ARBA" id="ARBA00022723"/>
    </source>
</evidence>
<protein>
    <recommendedName>
        <fullName evidence="10">Germin-like protein</fullName>
    </recommendedName>
</protein>
<evidence type="ECO:0000256" key="10">
    <source>
        <dbReference type="RuleBase" id="RU366015"/>
    </source>
</evidence>
<comment type="similarity">
    <text evidence="2 10">Belongs to the germin family.</text>
</comment>
<dbReference type="PRINTS" id="PR00325">
    <property type="entry name" value="GERMIN"/>
</dbReference>
<name>A0A7N2LRW2_QUELO</name>
<evidence type="ECO:0000256" key="4">
    <source>
        <dbReference type="ARBA" id="ARBA00022525"/>
    </source>
</evidence>
<feature type="binding site" evidence="9">
    <location>
        <position position="49"/>
    </location>
    <ligand>
        <name>Mn(2+)</name>
        <dbReference type="ChEBI" id="CHEBI:29035"/>
    </ligand>
</feature>
<dbReference type="GO" id="GO:0030145">
    <property type="term" value="F:manganese ion binding"/>
    <property type="evidence" value="ECO:0007669"/>
    <property type="project" value="UniProtKB-UniRule"/>
</dbReference>
<dbReference type="Gene3D" id="2.60.120.10">
    <property type="entry name" value="Jelly Rolls"/>
    <property type="match status" value="1"/>
</dbReference>
<evidence type="ECO:0000256" key="8">
    <source>
        <dbReference type="PIRSR" id="PIRSR601929-1"/>
    </source>
</evidence>
<dbReference type="Gramene" id="QL05p048992:mrna">
    <property type="protein sequence ID" value="QL05p048992:mrna"/>
    <property type="gene ID" value="QL05p048992"/>
</dbReference>
<keyword evidence="5 8" id="KW-0479">Metal-binding</keyword>
<feature type="binding site" evidence="9">
    <location>
        <position position="96"/>
    </location>
    <ligand>
        <name>Mn(2+)</name>
        <dbReference type="ChEBI" id="CHEBI:29035"/>
    </ligand>
</feature>
<reference evidence="12" key="2">
    <citation type="submission" date="2021-01" db="UniProtKB">
        <authorList>
            <consortium name="EnsemblPlants"/>
        </authorList>
    </citation>
    <scope>IDENTIFICATION</scope>
</reference>
<evidence type="ECO:0000256" key="6">
    <source>
        <dbReference type="ARBA" id="ARBA00023180"/>
    </source>
</evidence>
<organism evidence="12 13">
    <name type="scientific">Quercus lobata</name>
    <name type="common">Valley oak</name>
    <dbReference type="NCBI Taxonomy" id="97700"/>
    <lineage>
        <taxon>Eukaryota</taxon>
        <taxon>Viridiplantae</taxon>
        <taxon>Streptophyta</taxon>
        <taxon>Embryophyta</taxon>
        <taxon>Tracheophyta</taxon>
        <taxon>Spermatophyta</taxon>
        <taxon>Magnoliopsida</taxon>
        <taxon>eudicotyledons</taxon>
        <taxon>Gunneridae</taxon>
        <taxon>Pentapetalae</taxon>
        <taxon>rosids</taxon>
        <taxon>fabids</taxon>
        <taxon>Fagales</taxon>
        <taxon>Fagaceae</taxon>
        <taxon>Quercus</taxon>
    </lineage>
</organism>
<dbReference type="SMART" id="SM00835">
    <property type="entry name" value="Cupin_1"/>
    <property type="match status" value="1"/>
</dbReference>
<evidence type="ECO:0000256" key="7">
    <source>
        <dbReference type="ARBA" id="ARBA00023211"/>
    </source>
</evidence>
<dbReference type="EMBL" id="LRBV02000005">
    <property type="status" value="NOT_ANNOTATED_CDS"/>
    <property type="molecule type" value="Genomic_DNA"/>
</dbReference>
<evidence type="ECO:0000256" key="2">
    <source>
        <dbReference type="ARBA" id="ARBA00007456"/>
    </source>
</evidence>
<keyword evidence="4 10" id="KW-0964">Secreted</keyword>
<sequence>MTSNLCCKPRNKVRSNVTLVNVGKLPGLNTLSISLPRLDFKAFGLNPPHIRPCGTELFVVIEGTLLVGLVTSNLNKLFTKVLDKRDVFVFPIGLIHFQFNIGKTNIVASAGLSS</sequence>
<dbReference type="AlphaFoldDB" id="A0A7N2LRW2"/>
<reference evidence="12 13" key="1">
    <citation type="journal article" date="2016" name="G3 (Bethesda)">
        <title>First Draft Assembly and Annotation of the Genome of a California Endemic Oak Quercus lobata Nee (Fagaceae).</title>
        <authorList>
            <person name="Sork V.L."/>
            <person name="Fitz-Gibbon S.T."/>
            <person name="Puiu D."/>
            <person name="Crepeau M."/>
            <person name="Gugger P.F."/>
            <person name="Sherman R."/>
            <person name="Stevens K."/>
            <person name="Langley C.H."/>
            <person name="Pellegrini M."/>
            <person name="Salzberg S.L."/>
        </authorList>
    </citation>
    <scope>NUCLEOTIDE SEQUENCE [LARGE SCALE GENOMIC DNA]</scope>
    <source>
        <strain evidence="12 13">cv. SW786</strain>
    </source>
</reference>
<dbReference type="InParanoid" id="A0A7N2LRW2"/>
<evidence type="ECO:0000256" key="1">
    <source>
        <dbReference type="ARBA" id="ARBA00004271"/>
    </source>
</evidence>
<dbReference type="InterPro" id="IPR014710">
    <property type="entry name" value="RmlC-like_jellyroll"/>
</dbReference>
<keyword evidence="3 10" id="KW-0052">Apoplast</keyword>
<dbReference type="InterPro" id="IPR011051">
    <property type="entry name" value="RmlC_Cupin_sf"/>
</dbReference>
<dbReference type="SUPFAM" id="SSF51182">
    <property type="entry name" value="RmlC-like cupins"/>
    <property type="match status" value="1"/>
</dbReference>
<dbReference type="PANTHER" id="PTHR31238">
    <property type="entry name" value="GERMIN-LIKE PROTEIN SUBFAMILY 3 MEMBER 3"/>
    <property type="match status" value="1"/>
</dbReference>
<proteinExistence type="inferred from homology"/>
<comment type="subcellular location">
    <subcellularLocation>
        <location evidence="1 10">Secreted</location>
        <location evidence="1 10">Extracellular space</location>
        <location evidence="1 10">Apoplast</location>
    </subcellularLocation>
</comment>
<evidence type="ECO:0000256" key="3">
    <source>
        <dbReference type="ARBA" id="ARBA00022523"/>
    </source>
</evidence>
<evidence type="ECO:0000259" key="11">
    <source>
        <dbReference type="SMART" id="SM00835"/>
    </source>
</evidence>
<feature type="binding site" evidence="8">
    <location>
        <position position="56"/>
    </location>
    <ligand>
        <name>oxalate</name>
        <dbReference type="ChEBI" id="CHEBI:30623"/>
    </ligand>
</feature>
<keyword evidence="13" id="KW-1185">Reference proteome</keyword>
<dbReference type="GO" id="GO:0048046">
    <property type="term" value="C:apoplast"/>
    <property type="evidence" value="ECO:0007669"/>
    <property type="project" value="UniProtKB-SubCell"/>
</dbReference>
<dbReference type="OMA" id="PIGICLK"/>
<dbReference type="InterPro" id="IPR006045">
    <property type="entry name" value="Cupin_1"/>
</dbReference>
<dbReference type="CDD" id="cd02241">
    <property type="entry name" value="cupin_OxOx"/>
    <property type="match status" value="1"/>
</dbReference>
<dbReference type="Proteomes" id="UP000594261">
    <property type="component" value="Chromosome 5"/>
</dbReference>
<feature type="binding site" evidence="8">
    <location>
        <position position="46"/>
    </location>
    <ligand>
        <name>oxalate</name>
        <dbReference type="ChEBI" id="CHEBI:30623"/>
    </ligand>
</feature>
<evidence type="ECO:0000256" key="9">
    <source>
        <dbReference type="PIRSR" id="PIRSR601929-2"/>
    </source>
</evidence>
<feature type="domain" description="Cupin type-1" evidence="11">
    <location>
        <begin position="15"/>
        <end position="114"/>
    </location>
</feature>
<accession>A0A7N2LRW2</accession>
<keyword evidence="6" id="KW-0325">Glycoprotein</keyword>
<keyword evidence="7 8" id="KW-0464">Manganese</keyword>
<dbReference type="EnsemblPlants" id="QL05p048992:mrna">
    <property type="protein sequence ID" value="QL05p048992:mrna"/>
    <property type="gene ID" value="QL05p048992"/>
</dbReference>